<dbReference type="InterPro" id="IPR056924">
    <property type="entry name" value="SH3_Tf2-1"/>
</dbReference>
<dbReference type="PANTHER" id="PTHR46148">
    <property type="entry name" value="CHROMO DOMAIN-CONTAINING PROTEIN"/>
    <property type="match status" value="1"/>
</dbReference>
<evidence type="ECO:0000313" key="2">
    <source>
        <dbReference type="EMBL" id="KAD7117147.1"/>
    </source>
</evidence>
<keyword evidence="3" id="KW-1185">Reference proteome</keyword>
<dbReference type="Pfam" id="PF24626">
    <property type="entry name" value="SH3_Tf2-1"/>
    <property type="match status" value="1"/>
</dbReference>
<organism evidence="2 3">
    <name type="scientific">Mikania micrantha</name>
    <name type="common">bitter vine</name>
    <dbReference type="NCBI Taxonomy" id="192012"/>
    <lineage>
        <taxon>Eukaryota</taxon>
        <taxon>Viridiplantae</taxon>
        <taxon>Streptophyta</taxon>
        <taxon>Embryophyta</taxon>
        <taxon>Tracheophyta</taxon>
        <taxon>Spermatophyta</taxon>
        <taxon>Magnoliopsida</taxon>
        <taxon>eudicotyledons</taxon>
        <taxon>Gunneridae</taxon>
        <taxon>Pentapetalae</taxon>
        <taxon>asterids</taxon>
        <taxon>campanulids</taxon>
        <taxon>Asterales</taxon>
        <taxon>Asteraceae</taxon>
        <taxon>Asteroideae</taxon>
        <taxon>Heliantheae alliance</taxon>
        <taxon>Eupatorieae</taxon>
        <taxon>Mikania</taxon>
    </lineage>
</organism>
<accession>A0A5N6PVP4</accession>
<dbReference type="EMBL" id="SZYD01000002">
    <property type="protein sequence ID" value="KAD7117147.1"/>
    <property type="molecule type" value="Genomic_DNA"/>
</dbReference>
<dbReference type="AlphaFoldDB" id="A0A5N6PVP4"/>
<dbReference type="PANTHER" id="PTHR46148:SF59">
    <property type="entry name" value="NUCLEOTIDYLTRANSFERASE, RIBONUCLEASE H"/>
    <property type="match status" value="1"/>
</dbReference>
<reference evidence="2 3" key="1">
    <citation type="submission" date="2019-05" db="EMBL/GenBank/DDBJ databases">
        <title>Mikania micrantha, genome provides insights into the molecular mechanism of rapid growth.</title>
        <authorList>
            <person name="Liu B."/>
        </authorList>
    </citation>
    <scope>NUCLEOTIDE SEQUENCE [LARGE SCALE GENOMIC DNA]</scope>
    <source>
        <strain evidence="2">NLD-2019</strain>
        <tissue evidence="2">Leaf</tissue>
    </source>
</reference>
<evidence type="ECO:0000313" key="3">
    <source>
        <dbReference type="Proteomes" id="UP000326396"/>
    </source>
</evidence>
<comment type="caution">
    <text evidence="2">The sequence shown here is derived from an EMBL/GenBank/DDBJ whole genome shotgun (WGS) entry which is preliminary data.</text>
</comment>
<name>A0A5N6PVP4_9ASTR</name>
<proteinExistence type="predicted"/>
<protein>
    <recommendedName>
        <fullName evidence="1">Tf2-1-like SH3-like domain-containing protein</fullName>
    </recommendedName>
</protein>
<dbReference type="OrthoDB" id="3211671at2759"/>
<dbReference type="Proteomes" id="UP000326396">
    <property type="component" value="Linkage Group LG10"/>
</dbReference>
<sequence>MALRPKHSAEWAYSASCRFKSSMDVQNNFSTPHHDDLMWLSLFGKRGKLSPRFVGPFKILERIGSVAYRLELPLELNNIHDVFHVSNLKKCLIDESLIVPLEEIQIEEKLQFSKEPVNVMDREVKVLKRSLIPIIKVRWNS</sequence>
<evidence type="ECO:0000259" key="1">
    <source>
        <dbReference type="Pfam" id="PF24626"/>
    </source>
</evidence>
<feature type="domain" description="Tf2-1-like SH3-like" evidence="1">
    <location>
        <begin position="39"/>
        <end position="91"/>
    </location>
</feature>
<gene>
    <name evidence="2" type="ORF">E3N88_04415</name>
</gene>